<reference evidence="4 5" key="1">
    <citation type="submission" date="2019-02" db="EMBL/GenBank/DDBJ databases">
        <title>Deep-cultivation of Planctomycetes and their phenomic and genomic characterization uncovers novel biology.</title>
        <authorList>
            <person name="Wiegand S."/>
            <person name="Jogler M."/>
            <person name="Boedeker C."/>
            <person name="Pinto D."/>
            <person name="Vollmers J."/>
            <person name="Rivas-Marin E."/>
            <person name="Kohn T."/>
            <person name="Peeters S.H."/>
            <person name="Heuer A."/>
            <person name="Rast P."/>
            <person name="Oberbeckmann S."/>
            <person name="Bunk B."/>
            <person name="Jeske O."/>
            <person name="Meyerdierks A."/>
            <person name="Storesund J.E."/>
            <person name="Kallscheuer N."/>
            <person name="Luecker S."/>
            <person name="Lage O.M."/>
            <person name="Pohl T."/>
            <person name="Merkel B.J."/>
            <person name="Hornburger P."/>
            <person name="Mueller R.-W."/>
            <person name="Bruemmer F."/>
            <person name="Labrenz M."/>
            <person name="Spormann A.M."/>
            <person name="Op Den Camp H."/>
            <person name="Overmann J."/>
            <person name="Amann R."/>
            <person name="Jetten M.S.M."/>
            <person name="Mascher T."/>
            <person name="Medema M.H."/>
            <person name="Devos D.P."/>
            <person name="Kaster A.-K."/>
            <person name="Ovreas L."/>
            <person name="Rohde M."/>
            <person name="Galperin M.Y."/>
            <person name="Jogler C."/>
        </authorList>
    </citation>
    <scope>NUCLEOTIDE SEQUENCE [LARGE SCALE GENOMIC DNA]</scope>
    <source>
        <strain evidence="4 5">CA13</strain>
    </source>
</reference>
<evidence type="ECO:0000256" key="1">
    <source>
        <dbReference type="SAM" id="MobiDB-lite"/>
    </source>
</evidence>
<dbReference type="PANTHER" id="PTHR23150:SF19">
    <property type="entry name" value="FORMYLGLYCINE-GENERATING ENZYME"/>
    <property type="match status" value="1"/>
</dbReference>
<proteinExistence type="predicted"/>
<dbReference type="OrthoDB" id="9768004at2"/>
<name>A0A5C5YV64_9BACT</name>
<evidence type="ECO:0000259" key="3">
    <source>
        <dbReference type="Pfam" id="PF03781"/>
    </source>
</evidence>
<dbReference type="GO" id="GO:0120147">
    <property type="term" value="F:formylglycine-generating oxidase activity"/>
    <property type="evidence" value="ECO:0007669"/>
    <property type="project" value="TreeGrafter"/>
</dbReference>
<dbReference type="InterPro" id="IPR016187">
    <property type="entry name" value="CTDL_fold"/>
</dbReference>
<accession>A0A5C5YV64</accession>
<keyword evidence="2" id="KW-0732">Signal</keyword>
<dbReference type="InterPro" id="IPR051043">
    <property type="entry name" value="Sulfatase_Mod_Factor_Kinase"/>
</dbReference>
<feature type="region of interest" description="Disordered" evidence="1">
    <location>
        <begin position="193"/>
        <end position="219"/>
    </location>
</feature>
<dbReference type="Proteomes" id="UP000315010">
    <property type="component" value="Unassembled WGS sequence"/>
</dbReference>
<dbReference type="RefSeq" id="WP_146393661.1">
    <property type="nucleotide sequence ID" value="NZ_SJPJ01000001.1"/>
</dbReference>
<protein>
    <submittedName>
        <fullName evidence="4">Formylglycine-generating sulfatase enzyme</fullName>
    </submittedName>
</protein>
<evidence type="ECO:0000313" key="4">
    <source>
        <dbReference type="EMBL" id="TWT78636.1"/>
    </source>
</evidence>
<keyword evidence="5" id="KW-1185">Reference proteome</keyword>
<dbReference type="Pfam" id="PF03781">
    <property type="entry name" value="FGE-sulfatase"/>
    <property type="match status" value="1"/>
</dbReference>
<feature type="compositionally biased region" description="Basic and acidic residues" evidence="1">
    <location>
        <begin position="193"/>
        <end position="209"/>
    </location>
</feature>
<dbReference type="InterPro" id="IPR042095">
    <property type="entry name" value="SUMF_sf"/>
</dbReference>
<evidence type="ECO:0000313" key="5">
    <source>
        <dbReference type="Proteomes" id="UP000315010"/>
    </source>
</evidence>
<gene>
    <name evidence="4" type="ORF">CA13_00320</name>
</gene>
<feature type="domain" description="Sulfatase-modifying factor enzyme-like" evidence="3">
    <location>
        <begin position="40"/>
        <end position="292"/>
    </location>
</feature>
<comment type="caution">
    <text evidence="4">The sequence shown here is derived from an EMBL/GenBank/DDBJ whole genome shotgun (WGS) entry which is preliminary data.</text>
</comment>
<feature type="signal peptide" evidence="2">
    <location>
        <begin position="1"/>
        <end position="18"/>
    </location>
</feature>
<dbReference type="SUPFAM" id="SSF56436">
    <property type="entry name" value="C-type lectin-like"/>
    <property type="match status" value="1"/>
</dbReference>
<sequence precursor="true">MTRLLALFAVLIATMSHADEPTETATIELKLGVAQTLVFRRVSPRSHKIDYPDFYILETEVTNAQFKAYLDATNKIKDDTEILRIITERKKRRAFSTGDIPYSIEDASTIWRDGKFPAGLDDHPVALVTLPDAVAFADWTATSHPNAGLIRLPTWNEWMIAAYGKTRNYPWGNEWKLDRAHTSHGIKYDFGARMRNEPDKRPKRTEPVKARPNGRSPEGVFGLIGNVSEYILNDDPTNNAYFNLGSRSMGGGFTDGRAFLDDDNNRLAPRTDYWGYSHHATPREDDLGFRLVIDPSNNDGLCKRPRIFKQNNRAWMVDDAGLELTSPPKAEQ</sequence>
<dbReference type="EMBL" id="SJPJ01000001">
    <property type="protein sequence ID" value="TWT78636.1"/>
    <property type="molecule type" value="Genomic_DNA"/>
</dbReference>
<dbReference type="AlphaFoldDB" id="A0A5C5YV64"/>
<evidence type="ECO:0000256" key="2">
    <source>
        <dbReference type="SAM" id="SignalP"/>
    </source>
</evidence>
<dbReference type="InterPro" id="IPR005532">
    <property type="entry name" value="SUMF_dom"/>
</dbReference>
<dbReference type="PANTHER" id="PTHR23150">
    <property type="entry name" value="SULFATASE MODIFYING FACTOR 1, 2"/>
    <property type="match status" value="1"/>
</dbReference>
<dbReference type="Gene3D" id="3.90.1580.10">
    <property type="entry name" value="paralog of FGE (formylglycine-generating enzyme)"/>
    <property type="match status" value="1"/>
</dbReference>
<feature type="chain" id="PRO_5023067513" evidence="2">
    <location>
        <begin position="19"/>
        <end position="332"/>
    </location>
</feature>
<organism evidence="4 5">
    <name type="scientific">Novipirellula herctigrandis</name>
    <dbReference type="NCBI Taxonomy" id="2527986"/>
    <lineage>
        <taxon>Bacteria</taxon>
        <taxon>Pseudomonadati</taxon>
        <taxon>Planctomycetota</taxon>
        <taxon>Planctomycetia</taxon>
        <taxon>Pirellulales</taxon>
        <taxon>Pirellulaceae</taxon>
        <taxon>Novipirellula</taxon>
    </lineage>
</organism>